<evidence type="ECO:0000256" key="1">
    <source>
        <dbReference type="SAM" id="Phobius"/>
    </source>
</evidence>
<gene>
    <name evidence="2" type="ORF">SAMN05444005_10656</name>
</gene>
<dbReference type="AlphaFoldDB" id="A0A1H9D687"/>
<name>A0A1H9D687_9FLAO</name>
<reference evidence="2 3" key="1">
    <citation type="submission" date="2016-10" db="EMBL/GenBank/DDBJ databases">
        <authorList>
            <person name="de Groot N.N."/>
        </authorList>
    </citation>
    <scope>NUCLEOTIDE SEQUENCE [LARGE SCALE GENOMIC DNA]</scope>
    <source>
        <strain evidence="2 3">DSM 27078</strain>
    </source>
</reference>
<keyword evidence="1" id="KW-0472">Membrane</keyword>
<sequence length="162" mass="18937">MIELVWGIINIVLILICLINFIKITKLIKEKLGLFASLIFIVFIISFLKESTEEKFHEKTTELNNEVIYTNSKSKILEDKLVTKIETRISYGKRKDTLYITSKTNRYGFVIGTDWKSHYSSVEEVKNSKNTYKYNVLGTLEWNILGIKVYKEIKEFNGILKL</sequence>
<evidence type="ECO:0000313" key="2">
    <source>
        <dbReference type="EMBL" id="SEQ08970.1"/>
    </source>
</evidence>
<keyword evidence="1" id="KW-0812">Transmembrane</keyword>
<feature type="transmembrane region" description="Helical" evidence="1">
    <location>
        <begin position="6"/>
        <end position="25"/>
    </location>
</feature>
<protein>
    <submittedName>
        <fullName evidence="2">Uncharacterized protein</fullName>
    </submittedName>
</protein>
<feature type="transmembrane region" description="Helical" evidence="1">
    <location>
        <begin position="32"/>
        <end position="48"/>
    </location>
</feature>
<evidence type="ECO:0000313" key="3">
    <source>
        <dbReference type="Proteomes" id="UP000198648"/>
    </source>
</evidence>
<dbReference type="OrthoDB" id="1449062at2"/>
<organism evidence="2 3">
    <name type="scientific">Flavobacterium urocaniciphilum</name>
    <dbReference type="NCBI Taxonomy" id="1299341"/>
    <lineage>
        <taxon>Bacteria</taxon>
        <taxon>Pseudomonadati</taxon>
        <taxon>Bacteroidota</taxon>
        <taxon>Flavobacteriia</taxon>
        <taxon>Flavobacteriales</taxon>
        <taxon>Flavobacteriaceae</taxon>
        <taxon>Flavobacterium</taxon>
    </lineage>
</organism>
<dbReference type="Proteomes" id="UP000198648">
    <property type="component" value="Unassembled WGS sequence"/>
</dbReference>
<dbReference type="EMBL" id="FOEI01000006">
    <property type="protein sequence ID" value="SEQ08970.1"/>
    <property type="molecule type" value="Genomic_DNA"/>
</dbReference>
<proteinExistence type="predicted"/>
<keyword evidence="1" id="KW-1133">Transmembrane helix</keyword>
<accession>A0A1H9D687</accession>
<dbReference type="RefSeq" id="WP_091468903.1">
    <property type="nucleotide sequence ID" value="NZ_FOEI01000006.1"/>
</dbReference>
<keyword evidence="3" id="KW-1185">Reference proteome</keyword>